<dbReference type="GO" id="GO:0046872">
    <property type="term" value="F:metal ion binding"/>
    <property type="evidence" value="ECO:0007669"/>
    <property type="project" value="UniProtKB-KW"/>
</dbReference>
<evidence type="ECO:0000256" key="4">
    <source>
        <dbReference type="ARBA" id="ARBA00022723"/>
    </source>
</evidence>
<feature type="domain" description="Peptidase C83" evidence="5">
    <location>
        <begin position="62"/>
        <end position="139"/>
    </location>
</feature>
<evidence type="ECO:0000256" key="1">
    <source>
        <dbReference type="ARBA" id="ARBA00012468"/>
    </source>
</evidence>
<dbReference type="Gene3D" id="3.90.70.30">
    <property type="entry name" value="Phytochelatin synthase, N-terminal domain"/>
    <property type="match status" value="1"/>
</dbReference>
<dbReference type="EC" id="2.3.2.15" evidence="1"/>
<dbReference type="EMBL" id="JAKOGI010000674">
    <property type="protein sequence ID" value="KAJ8431656.1"/>
    <property type="molecule type" value="Genomic_DNA"/>
</dbReference>
<dbReference type="InterPro" id="IPR038765">
    <property type="entry name" value="Papain-like_cys_pep_sf"/>
</dbReference>
<gene>
    <name evidence="6" type="ORF">Cgig2_024128</name>
</gene>
<dbReference type="SUPFAM" id="SSF54001">
    <property type="entry name" value="Cysteine proteinases"/>
    <property type="match status" value="1"/>
</dbReference>
<name>A0A9Q1Q835_9CARY</name>
<dbReference type="PANTHER" id="PTHR33447">
    <property type="entry name" value="GLUTATHIONE GAMMA-GLUTAMYLCYSTEINYLTRANSFERASE"/>
    <property type="match status" value="1"/>
</dbReference>
<evidence type="ECO:0000313" key="7">
    <source>
        <dbReference type="Proteomes" id="UP001153076"/>
    </source>
</evidence>
<dbReference type="PANTHER" id="PTHR33447:SF2">
    <property type="entry name" value="GLUTATHIONE GAMMA-GLUTAMYLCYSTEINYLTRANSFERASE"/>
    <property type="match status" value="1"/>
</dbReference>
<protein>
    <recommendedName>
        <fullName evidence="1">glutathione gamma-glutamylcysteinyltransferase</fullName>
        <ecNumber evidence="1">2.3.2.15</ecNumber>
    </recommendedName>
</protein>
<dbReference type="GO" id="GO:0010273">
    <property type="term" value="P:detoxification of copper ion"/>
    <property type="evidence" value="ECO:0007669"/>
    <property type="project" value="TreeGrafter"/>
</dbReference>
<evidence type="ECO:0000259" key="5">
    <source>
        <dbReference type="Pfam" id="PF05023"/>
    </source>
</evidence>
<reference evidence="6" key="1">
    <citation type="submission" date="2022-04" db="EMBL/GenBank/DDBJ databases">
        <title>Carnegiea gigantea Genome sequencing and assembly v2.</title>
        <authorList>
            <person name="Copetti D."/>
            <person name="Sanderson M.J."/>
            <person name="Burquez A."/>
            <person name="Wojciechowski M.F."/>
        </authorList>
    </citation>
    <scope>NUCLEOTIDE SEQUENCE</scope>
    <source>
        <strain evidence="6">SGP5-SGP5p</strain>
        <tissue evidence="6">Aerial part</tissue>
    </source>
</reference>
<keyword evidence="4" id="KW-0479">Metal-binding</keyword>
<sequence length="199" mass="22429">MNNIKIKATPAVTHLLHVCCDMSKLAPSVPEHFSPSRYILVLYRWKSKLQDVFMLSSLTTNLECSSWRWYDETMVARDDVLRKADVDGLSFQDLVDAIPRDKVKVEAAFTSESSLEQFRKHVLNSCSSNTSYILANFSRPLENDISHQLVHTIQVQMLSHPRCCPFQAPSSLGALSQLLGSNVYGYLKAMRTSASSSIR</sequence>
<keyword evidence="3" id="KW-0808">Transferase</keyword>
<dbReference type="AlphaFoldDB" id="A0A9Q1Q835"/>
<dbReference type="InterPro" id="IPR007719">
    <property type="entry name" value="PCS_N"/>
</dbReference>
<keyword evidence="7" id="KW-1185">Reference proteome</keyword>
<dbReference type="InterPro" id="IPR038156">
    <property type="entry name" value="PCS_N_sf"/>
</dbReference>
<evidence type="ECO:0000256" key="2">
    <source>
        <dbReference type="ARBA" id="ARBA00022539"/>
    </source>
</evidence>
<dbReference type="GO" id="GO:0098849">
    <property type="term" value="P:cellular detoxification of cadmium ion"/>
    <property type="evidence" value="ECO:0007669"/>
    <property type="project" value="TreeGrafter"/>
</dbReference>
<dbReference type="Proteomes" id="UP001153076">
    <property type="component" value="Unassembled WGS sequence"/>
</dbReference>
<accession>A0A9Q1Q835</accession>
<organism evidence="6 7">
    <name type="scientific">Carnegiea gigantea</name>
    <dbReference type="NCBI Taxonomy" id="171969"/>
    <lineage>
        <taxon>Eukaryota</taxon>
        <taxon>Viridiplantae</taxon>
        <taxon>Streptophyta</taxon>
        <taxon>Embryophyta</taxon>
        <taxon>Tracheophyta</taxon>
        <taxon>Spermatophyta</taxon>
        <taxon>Magnoliopsida</taxon>
        <taxon>eudicotyledons</taxon>
        <taxon>Gunneridae</taxon>
        <taxon>Pentapetalae</taxon>
        <taxon>Caryophyllales</taxon>
        <taxon>Cactineae</taxon>
        <taxon>Cactaceae</taxon>
        <taxon>Cactoideae</taxon>
        <taxon>Echinocereeae</taxon>
        <taxon>Carnegiea</taxon>
    </lineage>
</organism>
<dbReference type="InterPro" id="IPR040409">
    <property type="entry name" value="PCS-like"/>
</dbReference>
<dbReference type="GO" id="GO:0046938">
    <property type="term" value="P:phytochelatin biosynthetic process"/>
    <property type="evidence" value="ECO:0007669"/>
    <property type="project" value="InterPro"/>
</dbReference>
<dbReference type="GO" id="GO:0016756">
    <property type="term" value="F:glutathione gamma-glutamylcysteinyltransferase activity"/>
    <property type="evidence" value="ECO:0007669"/>
    <property type="project" value="UniProtKB-EC"/>
</dbReference>
<comment type="caution">
    <text evidence="6">The sequence shown here is derived from an EMBL/GenBank/DDBJ whole genome shotgun (WGS) entry which is preliminary data.</text>
</comment>
<evidence type="ECO:0000313" key="6">
    <source>
        <dbReference type="EMBL" id="KAJ8431656.1"/>
    </source>
</evidence>
<dbReference type="Pfam" id="PF05023">
    <property type="entry name" value="Phytochelatin"/>
    <property type="match status" value="1"/>
</dbReference>
<keyword evidence="2" id="KW-0104">Cadmium</keyword>
<proteinExistence type="predicted"/>
<evidence type="ECO:0000256" key="3">
    <source>
        <dbReference type="ARBA" id="ARBA00022679"/>
    </source>
</evidence>
<dbReference type="OrthoDB" id="448954at2759"/>